<dbReference type="Proteomes" id="UP000199159">
    <property type="component" value="Unassembled WGS sequence"/>
</dbReference>
<gene>
    <name evidence="10" type="ORF">SAMN05216565_110128</name>
</gene>
<feature type="domain" description="Cytochrome c" evidence="9">
    <location>
        <begin position="32"/>
        <end position="105"/>
    </location>
</feature>
<dbReference type="InterPro" id="IPR054782">
    <property type="entry name" value="Cytochro_C551"/>
</dbReference>
<evidence type="ECO:0000259" key="9">
    <source>
        <dbReference type="PROSITE" id="PS51007"/>
    </source>
</evidence>
<reference evidence="11" key="1">
    <citation type="submission" date="2016-10" db="EMBL/GenBank/DDBJ databases">
        <authorList>
            <person name="Varghese N."/>
            <person name="Submissions S."/>
        </authorList>
    </citation>
    <scope>NUCLEOTIDE SEQUENCE [LARGE SCALE GENOMIC DNA]</scope>
    <source>
        <strain evidence="11">IBRC-M10078</strain>
    </source>
</reference>
<dbReference type="NCBIfam" id="NF045774">
    <property type="entry name" value="cytochro_C551"/>
    <property type="match status" value="1"/>
</dbReference>
<dbReference type="InterPro" id="IPR051811">
    <property type="entry name" value="Cytochrome_c550/c551-like"/>
</dbReference>
<keyword evidence="5 7" id="KW-0408">Iron</keyword>
<dbReference type="PANTHER" id="PTHR37823">
    <property type="entry name" value="CYTOCHROME C-553-LIKE"/>
    <property type="match status" value="1"/>
</dbReference>
<evidence type="ECO:0000256" key="1">
    <source>
        <dbReference type="ARBA" id="ARBA00022448"/>
    </source>
</evidence>
<evidence type="ECO:0000256" key="6">
    <source>
        <dbReference type="PIRSR" id="PIRSR000025-1"/>
    </source>
</evidence>
<dbReference type="GO" id="GO:0005506">
    <property type="term" value="F:iron ion binding"/>
    <property type="evidence" value="ECO:0007669"/>
    <property type="project" value="InterPro"/>
</dbReference>
<dbReference type="GO" id="GO:0020037">
    <property type="term" value="F:heme binding"/>
    <property type="evidence" value="ECO:0007669"/>
    <property type="project" value="InterPro"/>
</dbReference>
<protein>
    <submittedName>
        <fullName evidence="10">Cytochrome c551</fullName>
    </submittedName>
</protein>
<feature type="binding site" description="axial binding residue" evidence="7">
    <location>
        <position position="49"/>
    </location>
    <ligand>
        <name>heme c</name>
        <dbReference type="ChEBI" id="CHEBI:61717"/>
    </ligand>
    <ligandPart>
        <name>Fe</name>
        <dbReference type="ChEBI" id="CHEBI:18248"/>
    </ligandPart>
</feature>
<dbReference type="Pfam" id="PF13442">
    <property type="entry name" value="Cytochrome_CBB3"/>
    <property type="match status" value="1"/>
</dbReference>
<feature type="binding site" description="covalent" evidence="6">
    <location>
        <position position="45"/>
    </location>
    <ligand>
        <name>heme c</name>
        <dbReference type="ChEBI" id="CHEBI:61717"/>
    </ligand>
</feature>
<dbReference type="InterPro" id="IPR009056">
    <property type="entry name" value="Cyt_c-like_dom"/>
</dbReference>
<keyword evidence="11" id="KW-1185">Reference proteome</keyword>
<proteinExistence type="predicted"/>
<dbReference type="Gene3D" id="1.10.760.10">
    <property type="entry name" value="Cytochrome c-like domain"/>
    <property type="match status" value="1"/>
</dbReference>
<keyword evidence="1" id="KW-0813">Transport</keyword>
<dbReference type="PROSITE" id="PS51257">
    <property type="entry name" value="PROKAR_LIPOPROTEIN"/>
    <property type="match status" value="1"/>
</dbReference>
<dbReference type="GO" id="GO:0009055">
    <property type="term" value="F:electron transfer activity"/>
    <property type="evidence" value="ECO:0007669"/>
    <property type="project" value="InterPro"/>
</dbReference>
<evidence type="ECO:0000256" key="3">
    <source>
        <dbReference type="ARBA" id="ARBA00022723"/>
    </source>
</evidence>
<organism evidence="10 11">
    <name type="scientific">Litchfieldia salsa</name>
    <dbReference type="NCBI Taxonomy" id="930152"/>
    <lineage>
        <taxon>Bacteria</taxon>
        <taxon>Bacillati</taxon>
        <taxon>Bacillota</taxon>
        <taxon>Bacilli</taxon>
        <taxon>Bacillales</taxon>
        <taxon>Bacillaceae</taxon>
        <taxon>Litchfieldia</taxon>
    </lineage>
</organism>
<dbReference type="PIRSF" id="PIRSF000025">
    <property type="entry name" value="Cytc_Bsub_c550"/>
    <property type="match status" value="1"/>
</dbReference>
<dbReference type="RefSeq" id="WP_090857273.1">
    <property type="nucleotide sequence ID" value="NZ_FNJU01000010.1"/>
</dbReference>
<feature type="binding site" description="covalent" evidence="6">
    <location>
        <position position="48"/>
    </location>
    <ligand>
        <name>heme c</name>
        <dbReference type="ChEBI" id="CHEBI:61717"/>
    </ligand>
</feature>
<keyword evidence="8" id="KW-0732">Signal</keyword>
<dbReference type="AlphaFoldDB" id="A0A1H0WDR3"/>
<name>A0A1H0WDR3_9BACI</name>
<evidence type="ECO:0000256" key="8">
    <source>
        <dbReference type="SAM" id="SignalP"/>
    </source>
</evidence>
<feature type="signal peptide" evidence="8">
    <location>
        <begin position="1"/>
        <end position="17"/>
    </location>
</feature>
<evidence type="ECO:0000256" key="7">
    <source>
        <dbReference type="PIRSR" id="PIRSR000025-2"/>
    </source>
</evidence>
<dbReference type="InterPro" id="IPR012218">
    <property type="entry name" value="Cyt_c_BACSU-c550-type"/>
</dbReference>
<dbReference type="SUPFAM" id="SSF46626">
    <property type="entry name" value="Cytochrome c"/>
    <property type="match status" value="1"/>
</dbReference>
<dbReference type="EMBL" id="FNJU01000010">
    <property type="protein sequence ID" value="SDP88625.1"/>
    <property type="molecule type" value="Genomic_DNA"/>
</dbReference>
<feature type="binding site" description="axial binding residue" evidence="7">
    <location>
        <position position="84"/>
    </location>
    <ligand>
        <name>heme c</name>
        <dbReference type="ChEBI" id="CHEBI:61717"/>
    </ligand>
    <ligandPart>
        <name>Fe</name>
        <dbReference type="ChEBI" id="CHEBI:18248"/>
    </ligandPart>
</feature>
<dbReference type="STRING" id="930152.SAMN05216565_110128"/>
<dbReference type="InterPro" id="IPR036909">
    <property type="entry name" value="Cyt_c-like_dom_sf"/>
</dbReference>
<accession>A0A1H0WDR3</accession>
<comment type="PTM">
    <text evidence="6">Binds 1 heme c group covalently per subunit.</text>
</comment>
<dbReference type="PROSITE" id="PS51007">
    <property type="entry name" value="CYTC"/>
    <property type="match status" value="1"/>
</dbReference>
<evidence type="ECO:0000256" key="2">
    <source>
        <dbReference type="ARBA" id="ARBA00022617"/>
    </source>
</evidence>
<keyword evidence="2 6" id="KW-0349">Heme</keyword>
<dbReference type="PANTHER" id="PTHR37823:SF3">
    <property type="entry name" value="CYTOCHROME C-551"/>
    <property type="match status" value="1"/>
</dbReference>
<dbReference type="GO" id="GO:0016020">
    <property type="term" value="C:membrane"/>
    <property type="evidence" value="ECO:0007669"/>
    <property type="project" value="InterPro"/>
</dbReference>
<evidence type="ECO:0000313" key="10">
    <source>
        <dbReference type="EMBL" id="SDP88625.1"/>
    </source>
</evidence>
<keyword evidence="3 7" id="KW-0479">Metal-binding</keyword>
<evidence type="ECO:0000256" key="5">
    <source>
        <dbReference type="ARBA" id="ARBA00023004"/>
    </source>
</evidence>
<feature type="chain" id="PRO_5039032028" evidence="8">
    <location>
        <begin position="18"/>
        <end position="105"/>
    </location>
</feature>
<dbReference type="OrthoDB" id="7933886at2"/>
<evidence type="ECO:0000256" key="4">
    <source>
        <dbReference type="ARBA" id="ARBA00022982"/>
    </source>
</evidence>
<sequence>MKVKLLGLLLVVLVVLAACGGGDEASEATGDTATVNAERVFQQNCGSCHGQDLSGGVGPGLANIGSEYSQEEIESIIENGQGMMRGKIIVGDEAVAVAEWLAEKK</sequence>
<evidence type="ECO:0000313" key="11">
    <source>
        <dbReference type="Proteomes" id="UP000199159"/>
    </source>
</evidence>
<keyword evidence="4" id="KW-0249">Electron transport</keyword>